<dbReference type="PROSITE" id="PS00710">
    <property type="entry name" value="PGM_PMM"/>
    <property type="match status" value="1"/>
</dbReference>
<gene>
    <name evidence="12" type="ORF">ENV62_02960</name>
</gene>
<evidence type="ECO:0000256" key="4">
    <source>
        <dbReference type="ARBA" id="ARBA00022723"/>
    </source>
</evidence>
<keyword evidence="4 7" id="KW-0479">Metal-binding</keyword>
<dbReference type="InterPro" id="IPR036900">
    <property type="entry name" value="A-D-PHexomutase_C_sf"/>
</dbReference>
<feature type="domain" description="Alpha-D-phosphohexomutase C-terminal" evidence="8">
    <location>
        <begin position="411"/>
        <end position="462"/>
    </location>
</feature>
<dbReference type="GO" id="GO:0005975">
    <property type="term" value="P:carbohydrate metabolic process"/>
    <property type="evidence" value="ECO:0007669"/>
    <property type="project" value="InterPro"/>
</dbReference>
<evidence type="ECO:0000256" key="2">
    <source>
        <dbReference type="ARBA" id="ARBA00010231"/>
    </source>
</evidence>
<protein>
    <submittedName>
        <fullName evidence="12">Phosphoglucomutase/phosphomannomutase family protein</fullName>
    </submittedName>
</protein>
<evidence type="ECO:0000256" key="5">
    <source>
        <dbReference type="ARBA" id="ARBA00022842"/>
    </source>
</evidence>
<feature type="domain" description="Alpha-D-phosphohexomutase alpha/beta/alpha" evidence="10">
    <location>
        <begin position="164"/>
        <end position="264"/>
    </location>
</feature>
<evidence type="ECO:0000256" key="1">
    <source>
        <dbReference type="ARBA" id="ARBA00001946"/>
    </source>
</evidence>
<keyword evidence="6" id="KW-0413">Isomerase</keyword>
<accession>A0A7C3SI95</accession>
<feature type="domain" description="Alpha-D-phosphohexomutase alpha/beta/alpha" evidence="9">
    <location>
        <begin position="4"/>
        <end position="137"/>
    </location>
</feature>
<dbReference type="InterPro" id="IPR005844">
    <property type="entry name" value="A-D-PHexomutase_a/b/a-I"/>
</dbReference>
<evidence type="ECO:0000256" key="6">
    <source>
        <dbReference type="ARBA" id="ARBA00023235"/>
    </source>
</evidence>
<reference evidence="12" key="1">
    <citation type="journal article" date="2020" name="mSystems">
        <title>Genome- and Community-Level Interaction Insights into Carbon Utilization and Element Cycling Functions of Hydrothermarchaeota in Hydrothermal Sediment.</title>
        <authorList>
            <person name="Zhou Z."/>
            <person name="Liu Y."/>
            <person name="Xu W."/>
            <person name="Pan J."/>
            <person name="Luo Z.H."/>
            <person name="Li M."/>
        </authorList>
    </citation>
    <scope>NUCLEOTIDE SEQUENCE [LARGE SCALE GENOMIC DNA]</scope>
    <source>
        <strain evidence="12">SpSt-776</strain>
    </source>
</reference>
<dbReference type="Pfam" id="PF02879">
    <property type="entry name" value="PGM_PMM_II"/>
    <property type="match status" value="1"/>
</dbReference>
<dbReference type="CDD" id="cd05800">
    <property type="entry name" value="PGM_like2"/>
    <property type="match status" value="1"/>
</dbReference>
<name>A0A7C3SI95_9BACT</name>
<comment type="caution">
    <text evidence="12">The sequence shown here is derived from an EMBL/GenBank/DDBJ whole genome shotgun (WGS) entry which is preliminary data.</text>
</comment>
<dbReference type="InterPro" id="IPR005846">
    <property type="entry name" value="A-D-PHexomutase_a/b/a-III"/>
</dbReference>
<dbReference type="InterPro" id="IPR005845">
    <property type="entry name" value="A-D-PHexomutase_a/b/a-II"/>
</dbReference>
<evidence type="ECO:0000259" key="11">
    <source>
        <dbReference type="Pfam" id="PF02880"/>
    </source>
</evidence>
<evidence type="ECO:0000256" key="3">
    <source>
        <dbReference type="ARBA" id="ARBA00022553"/>
    </source>
</evidence>
<evidence type="ECO:0000259" key="10">
    <source>
        <dbReference type="Pfam" id="PF02879"/>
    </source>
</evidence>
<dbReference type="GO" id="GO:0008973">
    <property type="term" value="F:phosphopentomutase activity"/>
    <property type="evidence" value="ECO:0007669"/>
    <property type="project" value="TreeGrafter"/>
</dbReference>
<dbReference type="PANTHER" id="PTHR45745">
    <property type="entry name" value="PHOSPHOMANNOMUTASE 45A"/>
    <property type="match status" value="1"/>
</dbReference>
<dbReference type="InterPro" id="IPR005841">
    <property type="entry name" value="Alpha-D-phosphohexomutase_SF"/>
</dbReference>
<dbReference type="AlphaFoldDB" id="A0A7C3SI95"/>
<proteinExistence type="inferred from homology"/>
<keyword evidence="3" id="KW-0597">Phosphoprotein</keyword>
<dbReference type="Pfam" id="PF02880">
    <property type="entry name" value="PGM_PMM_III"/>
    <property type="match status" value="1"/>
</dbReference>
<dbReference type="GO" id="GO:0006166">
    <property type="term" value="P:purine ribonucleoside salvage"/>
    <property type="evidence" value="ECO:0007669"/>
    <property type="project" value="TreeGrafter"/>
</dbReference>
<dbReference type="InterPro" id="IPR016055">
    <property type="entry name" value="A-D-PHexomutase_a/b/a-I/II/III"/>
</dbReference>
<evidence type="ECO:0000259" key="8">
    <source>
        <dbReference type="Pfam" id="PF00408"/>
    </source>
</evidence>
<keyword evidence="5 7" id="KW-0460">Magnesium</keyword>
<dbReference type="InterPro" id="IPR016066">
    <property type="entry name" value="A-D-PHexomutase_CS"/>
</dbReference>
<comment type="similarity">
    <text evidence="2 7">Belongs to the phosphohexose mutase family.</text>
</comment>
<feature type="domain" description="Alpha-D-phosphohexomutase alpha/beta/alpha" evidence="11">
    <location>
        <begin position="270"/>
        <end position="379"/>
    </location>
</feature>
<evidence type="ECO:0000256" key="7">
    <source>
        <dbReference type="RuleBase" id="RU004326"/>
    </source>
</evidence>
<dbReference type="SUPFAM" id="SSF55957">
    <property type="entry name" value="Phosphoglucomutase, C-terminal domain"/>
    <property type="match status" value="1"/>
</dbReference>
<dbReference type="Gene3D" id="3.40.120.10">
    <property type="entry name" value="Alpha-D-Glucose-1,6-Bisphosphate, subunit A, domain 3"/>
    <property type="match status" value="3"/>
</dbReference>
<evidence type="ECO:0000259" key="9">
    <source>
        <dbReference type="Pfam" id="PF02878"/>
    </source>
</evidence>
<sequence>MTEIKFGTSGWRGILAEDFTFPNARLVCQGIAEYLKREGIAACGVVIGYDTRFFSEVFAAAAAEVMAGNGIPCRFSTRDIPTPVVGFAIVQGRHAGGINITASHNPPEYNGIKFSPATGGPAPTPVTDAIEALIRSLSPQDVRRMPLDEARRQGLLKDLNPQAEYFAHLKTLVDLEPLGRSGLRVVVDLLYGTARDYLDTFLRDAGAMVDVLHGYRDPYFGGHRPEPSEEFLHDLSERIRWAGAHLGLSVDADADRFGIMDSQGRYHEANAVLALLLDYLIETRGWEGGVARSVATTHLIDRVAAFHGRPVFETKVGFKYLGEYITNGQAIMVGEESEGFSMKNHLPEKDGILAGLLVAEMVARRQKDISQLLEDLFAKVGPLYTKRVNLRLEPEAKERLLAKLATPPERFAGMAVIGHVTLDGHKYLLENDSWVCFRPSGTEPVVRFYLEAPSPEGLERLQRAGEALMAEL</sequence>
<dbReference type="InterPro" id="IPR005843">
    <property type="entry name" value="A-D-PHexomutase_C"/>
</dbReference>
<dbReference type="PRINTS" id="PR00509">
    <property type="entry name" value="PGMPMM"/>
</dbReference>
<dbReference type="EMBL" id="DTHB01000026">
    <property type="protein sequence ID" value="HGB14184.1"/>
    <property type="molecule type" value="Genomic_DNA"/>
</dbReference>
<dbReference type="Pfam" id="PF00408">
    <property type="entry name" value="PGM_PMM_IV"/>
    <property type="match status" value="1"/>
</dbReference>
<dbReference type="GO" id="GO:0000287">
    <property type="term" value="F:magnesium ion binding"/>
    <property type="evidence" value="ECO:0007669"/>
    <property type="project" value="InterPro"/>
</dbReference>
<dbReference type="Pfam" id="PF02878">
    <property type="entry name" value="PGM_PMM_I"/>
    <property type="match status" value="1"/>
</dbReference>
<dbReference type="SUPFAM" id="SSF53738">
    <property type="entry name" value="Phosphoglucomutase, first 3 domains"/>
    <property type="match status" value="3"/>
</dbReference>
<dbReference type="PANTHER" id="PTHR45745:SF1">
    <property type="entry name" value="PHOSPHOGLUCOMUTASE 2B-RELATED"/>
    <property type="match status" value="1"/>
</dbReference>
<evidence type="ECO:0000313" key="12">
    <source>
        <dbReference type="EMBL" id="HGB14184.1"/>
    </source>
</evidence>
<comment type="cofactor">
    <cofactor evidence="1">
        <name>Mg(2+)</name>
        <dbReference type="ChEBI" id="CHEBI:18420"/>
    </cofactor>
</comment>
<dbReference type="Gene3D" id="3.30.310.50">
    <property type="entry name" value="Alpha-D-phosphohexomutase, C-terminal domain"/>
    <property type="match status" value="1"/>
</dbReference>
<organism evidence="12">
    <name type="scientific">Desulfobacca acetoxidans</name>
    <dbReference type="NCBI Taxonomy" id="60893"/>
    <lineage>
        <taxon>Bacteria</taxon>
        <taxon>Pseudomonadati</taxon>
        <taxon>Thermodesulfobacteriota</taxon>
        <taxon>Desulfobaccia</taxon>
        <taxon>Desulfobaccales</taxon>
        <taxon>Desulfobaccaceae</taxon>
        <taxon>Desulfobacca</taxon>
    </lineage>
</organism>